<accession>A0AAU9CAV0</accession>
<gene>
    <name evidence="3" type="ORF">MIT9_P1212</name>
</gene>
<proteinExistence type="predicted"/>
<dbReference type="Proteomes" id="UP001321825">
    <property type="component" value="Chromosome"/>
</dbReference>
<evidence type="ECO:0000313" key="4">
    <source>
        <dbReference type="Proteomes" id="UP001321825"/>
    </source>
</evidence>
<keyword evidence="1" id="KW-0973">c-di-GMP</keyword>
<dbReference type="GO" id="GO:0035438">
    <property type="term" value="F:cyclic-di-GMP binding"/>
    <property type="evidence" value="ECO:0007669"/>
    <property type="project" value="InterPro"/>
</dbReference>
<dbReference type="Pfam" id="PF07238">
    <property type="entry name" value="PilZ"/>
    <property type="match status" value="1"/>
</dbReference>
<dbReference type="AlphaFoldDB" id="A0AAU9CAV0"/>
<dbReference type="PIRSF" id="PIRSF028141">
    <property type="entry name" value="C-di-GMP_BP_PA4608"/>
    <property type="match status" value="1"/>
</dbReference>
<dbReference type="KEGG" id="mcau:MIT9_P1212"/>
<dbReference type="SUPFAM" id="SSF141371">
    <property type="entry name" value="PilZ domain-like"/>
    <property type="match status" value="1"/>
</dbReference>
<name>A0AAU9CAV0_9GAMM</name>
<organism evidence="3 4">
    <name type="scientific">Methylomarinovum caldicuralii</name>
    <dbReference type="NCBI Taxonomy" id="438856"/>
    <lineage>
        <taxon>Bacteria</taxon>
        <taxon>Pseudomonadati</taxon>
        <taxon>Pseudomonadota</taxon>
        <taxon>Gammaproteobacteria</taxon>
        <taxon>Methylococcales</taxon>
        <taxon>Methylothermaceae</taxon>
        <taxon>Methylomarinovum</taxon>
    </lineage>
</organism>
<evidence type="ECO:0000313" key="3">
    <source>
        <dbReference type="EMBL" id="BCX81634.1"/>
    </source>
</evidence>
<keyword evidence="1" id="KW-0547">Nucleotide-binding</keyword>
<dbReference type="Gene3D" id="2.40.10.220">
    <property type="entry name" value="predicted glycosyltransferase like domains"/>
    <property type="match status" value="1"/>
</dbReference>
<dbReference type="EMBL" id="AP024714">
    <property type="protein sequence ID" value="BCX81634.1"/>
    <property type="molecule type" value="Genomic_DNA"/>
</dbReference>
<dbReference type="RefSeq" id="WP_317706550.1">
    <property type="nucleotide sequence ID" value="NZ_AP024714.1"/>
</dbReference>
<feature type="domain" description="PilZ" evidence="2">
    <location>
        <begin position="5"/>
        <end position="97"/>
    </location>
</feature>
<sequence length="118" mass="13304">MSSEDKRRYHRILFQAPARFHGDGRAFTCRIVDLSLQGCLLQADAPLPPRGRLEIELTPGHCITLHLRRVHHQGERAGFACEHISLEDLSELRRLVELNLGDSALLERDFKALCPAPG</sequence>
<evidence type="ECO:0000259" key="2">
    <source>
        <dbReference type="Pfam" id="PF07238"/>
    </source>
</evidence>
<dbReference type="InterPro" id="IPR027021">
    <property type="entry name" value="C-di-GMP_BP_PA4608"/>
</dbReference>
<evidence type="ECO:0000256" key="1">
    <source>
        <dbReference type="PIRNR" id="PIRNR028141"/>
    </source>
</evidence>
<protein>
    <recommendedName>
        <fullName evidence="1">Cyclic diguanosine monophosphate-binding protein</fullName>
        <shortName evidence="1">c-di-GMP-binding protein</shortName>
    </recommendedName>
    <alternativeName>
        <fullName evidence="1">Pilz domain-containing protein</fullName>
    </alternativeName>
</protein>
<dbReference type="InterPro" id="IPR009875">
    <property type="entry name" value="PilZ_domain"/>
</dbReference>
<comment type="subunit">
    <text evidence="1">Monomer in both c-di-GMP-bound and free forms.</text>
</comment>
<reference evidence="4" key="1">
    <citation type="journal article" date="2024" name="Int. J. Syst. Evol. Microbiol.">
        <title>Methylomarinovum tepidoasis sp. nov., a moderately thermophilic methanotroph of the family Methylothermaceae isolated from a deep-sea hydrothermal field.</title>
        <authorList>
            <person name="Hirayama H."/>
            <person name="Takaki Y."/>
            <person name="Abe M."/>
            <person name="Miyazaki M."/>
            <person name="Uematsu K."/>
            <person name="Matsui Y."/>
            <person name="Takai K."/>
        </authorList>
    </citation>
    <scope>NUCLEOTIDE SEQUENCE [LARGE SCALE GENOMIC DNA]</scope>
    <source>
        <strain evidence="4">IT-9</strain>
    </source>
</reference>
<comment type="function">
    <text evidence="1">Binds the second messenger bis-(3'-5') cyclic dimeric guanosine monophosphate (c-di-GMP). Can bind two c-di-GMP molecules per monomer. May play a role in bacterial second-messenger regulated processes. Binding to c-di-GMP induces a conformational change of the C- and N-termini resulting in the exposure of a highly negative surface on one side of the protein to a possible effector protein.</text>
</comment>
<keyword evidence="4" id="KW-1185">Reference proteome</keyword>